<reference evidence="3" key="1">
    <citation type="submission" date="2015-03" db="EMBL/GenBank/DDBJ databases">
        <authorList>
            <consortium name="Pathogen Informatics"/>
        </authorList>
    </citation>
    <scope>NUCLEOTIDE SEQUENCE [LARGE SCALE GENOMIC DNA]</scope>
    <source>
        <strain evidence="3">N09902308</strain>
    </source>
</reference>
<proteinExistence type="predicted"/>
<accession>A0A916LGP1</accession>
<gene>
    <name evidence="2" type="ORF">ERS007739_04789</name>
</gene>
<dbReference type="EMBL" id="CSBK01003228">
    <property type="protein sequence ID" value="CPA72077.1"/>
    <property type="molecule type" value="Genomic_DNA"/>
</dbReference>
<evidence type="ECO:0000313" key="3">
    <source>
        <dbReference type="Proteomes" id="UP000039021"/>
    </source>
</evidence>
<evidence type="ECO:0000256" key="1">
    <source>
        <dbReference type="SAM" id="MobiDB-lite"/>
    </source>
</evidence>
<evidence type="ECO:0000313" key="2">
    <source>
        <dbReference type="EMBL" id="CPA72077.1"/>
    </source>
</evidence>
<feature type="region of interest" description="Disordered" evidence="1">
    <location>
        <begin position="1"/>
        <end position="39"/>
    </location>
</feature>
<protein>
    <submittedName>
        <fullName evidence="2">Uncharacterized protein</fullName>
    </submittedName>
</protein>
<feature type="compositionally biased region" description="Basic and acidic residues" evidence="1">
    <location>
        <begin position="1"/>
        <end position="11"/>
    </location>
</feature>
<dbReference type="AlphaFoldDB" id="A0A916LGP1"/>
<organism evidence="2 3">
    <name type="scientific">Mycobacterium tuberculosis</name>
    <dbReference type="NCBI Taxonomy" id="1773"/>
    <lineage>
        <taxon>Bacteria</taxon>
        <taxon>Bacillati</taxon>
        <taxon>Actinomycetota</taxon>
        <taxon>Actinomycetes</taxon>
        <taxon>Mycobacteriales</taxon>
        <taxon>Mycobacteriaceae</taxon>
        <taxon>Mycobacterium</taxon>
        <taxon>Mycobacterium tuberculosis complex</taxon>
    </lineage>
</organism>
<sequence>MHAGNARHEPENAVMRMCDPTKQFEDGQGNRGEDSIEHS</sequence>
<name>A0A916LGP1_MYCTX</name>
<dbReference type="Proteomes" id="UP000039021">
    <property type="component" value="Unassembled WGS sequence"/>
</dbReference>
<comment type="caution">
    <text evidence="2">The sequence shown here is derived from an EMBL/GenBank/DDBJ whole genome shotgun (WGS) entry which is preliminary data.</text>
</comment>